<gene>
    <name evidence="3" type="ORF">BDV98DRAFT_565642</name>
</gene>
<protein>
    <submittedName>
        <fullName evidence="3">Glycoside hydrolase family 92 protein</fullName>
    </submittedName>
</protein>
<dbReference type="PANTHER" id="PTHR12143">
    <property type="entry name" value="PEPTIDE N-GLYCANASE PNGASE -RELATED"/>
    <property type="match status" value="1"/>
</dbReference>
<dbReference type="InterPro" id="IPR012939">
    <property type="entry name" value="Glyco_hydro_92"/>
</dbReference>
<dbReference type="InterPro" id="IPR050883">
    <property type="entry name" value="PNGase"/>
</dbReference>
<keyword evidence="4" id="KW-1185">Reference proteome</keyword>
<proteinExistence type="predicted"/>
<dbReference type="InterPro" id="IPR005887">
    <property type="entry name" value="GH92_a_mannosidase_put"/>
</dbReference>
<dbReference type="Gene3D" id="3.30.2080.10">
    <property type="entry name" value="GH92 mannosidase domain"/>
    <property type="match status" value="1"/>
</dbReference>
<dbReference type="SUPFAM" id="SSF48208">
    <property type="entry name" value="Six-hairpin glycosidases"/>
    <property type="match status" value="1"/>
</dbReference>
<dbReference type="Gene3D" id="2.70.98.10">
    <property type="match status" value="1"/>
</dbReference>
<dbReference type="EMBL" id="ML178822">
    <property type="protein sequence ID" value="TFL02330.1"/>
    <property type="molecule type" value="Genomic_DNA"/>
</dbReference>
<dbReference type="InterPro" id="IPR014718">
    <property type="entry name" value="GH-type_carb-bd"/>
</dbReference>
<evidence type="ECO:0000259" key="1">
    <source>
        <dbReference type="Pfam" id="PF07971"/>
    </source>
</evidence>
<feature type="domain" description="Glycosyl hydrolase family 92" evidence="1">
    <location>
        <begin position="239"/>
        <end position="726"/>
    </location>
</feature>
<dbReference type="GO" id="GO:0005975">
    <property type="term" value="P:carbohydrate metabolic process"/>
    <property type="evidence" value="ECO:0007669"/>
    <property type="project" value="InterPro"/>
</dbReference>
<dbReference type="InterPro" id="IPR041371">
    <property type="entry name" value="GH92_N"/>
</dbReference>
<dbReference type="Gene3D" id="1.20.1050.60">
    <property type="entry name" value="alpha-1,2-mannosidase"/>
    <property type="match status" value="1"/>
</dbReference>
<sequence length="750" mass="83958">MVAVGMDTDAPGNHAGYDGDPQYNATGFSQLHMSGTGGAVPLSNFKLWPIDSCPNFETCNTTLAWRKRPRAVLEDGAPDDFASPGYFAANLSTNIRVELTSTRRAALHRYTFPPEVTHPRILLDVSNDGQASITETKLKIDTITGRIRTSGQFMSSFGPDRYNAYACADFKGDGYDFDGPTEWGAYKINYPALGMTDIHQHYVSWDQDMGGLETFPVNPDGGPTSIFARVGISLISIDQACKNAESEIPDWDFDRLVEESREQWNDILERFQIEDEEADEDTLSLFYSSLYRTHLTPADYSGENPNWDSKKVPYYDSFYVNWDLYRTLFPIMSLHDPQRFADIVAAMIDIQKHEGWLPEAREAGTKMFVQGGSNADPVLAEFFMKYQKQAKKLGVSEKDLYKALLADAEKQPENWNIQGRQADIYNKLGYVPSDTHYPGGSNTKQVSRTAEYAFNDFTISQVAKALGKKKDAKKYADRSLNFLNVWNPEISLPGLDGSMGMLQPKFENSTWNFTDPRHCSVNDPTKSTCFLNAIRRDGFYEGSPIIYSQYMPHDTATLIELQGGVDKFVERLDFIFTHKYFESTNEPSQQMPFMYHYANRPGLSTQRSRQVMAQYFNTSRNGLPGNDDSGAMGSYALSYMLGLYPLPGTKQYLLSSPYFRKISITNPVLKKTTTFIANNFTGNPGDGIGGNVFVKSVTVDGKPYKSNCYLEWDVFTSGSTVELELTDDINLTCGDGADSLPPSLSTGGYD</sequence>
<keyword evidence="3" id="KW-0378">Hydrolase</keyword>
<dbReference type="AlphaFoldDB" id="A0A5C3QMD0"/>
<dbReference type="STRING" id="1884261.A0A5C3QMD0"/>
<dbReference type="GO" id="GO:0006516">
    <property type="term" value="P:glycoprotein catabolic process"/>
    <property type="evidence" value="ECO:0007669"/>
    <property type="project" value="TreeGrafter"/>
</dbReference>
<dbReference type="GO" id="GO:0005829">
    <property type="term" value="C:cytosol"/>
    <property type="evidence" value="ECO:0007669"/>
    <property type="project" value="TreeGrafter"/>
</dbReference>
<dbReference type="Proteomes" id="UP000305067">
    <property type="component" value="Unassembled WGS sequence"/>
</dbReference>
<dbReference type="Pfam" id="PF17678">
    <property type="entry name" value="Glyco_hydro_92N"/>
    <property type="match status" value="1"/>
</dbReference>
<dbReference type="NCBIfam" id="TIGR01180">
    <property type="entry name" value="aman2_put"/>
    <property type="match status" value="1"/>
</dbReference>
<dbReference type="GO" id="GO:0005634">
    <property type="term" value="C:nucleus"/>
    <property type="evidence" value="ECO:0007669"/>
    <property type="project" value="TreeGrafter"/>
</dbReference>
<accession>A0A5C3QMD0</accession>
<dbReference type="OrthoDB" id="449263at2759"/>
<dbReference type="GO" id="GO:0030246">
    <property type="term" value="F:carbohydrate binding"/>
    <property type="evidence" value="ECO:0007669"/>
    <property type="project" value="InterPro"/>
</dbReference>
<name>A0A5C3QMD0_9AGAR</name>
<evidence type="ECO:0000313" key="3">
    <source>
        <dbReference type="EMBL" id="TFL02330.1"/>
    </source>
</evidence>
<evidence type="ECO:0000259" key="2">
    <source>
        <dbReference type="Pfam" id="PF17678"/>
    </source>
</evidence>
<feature type="domain" description="Glycosyl hydrolase family 92 N-terminal" evidence="2">
    <location>
        <begin position="1"/>
        <end position="233"/>
    </location>
</feature>
<dbReference type="Pfam" id="PF07971">
    <property type="entry name" value="Glyco_hydro_92"/>
    <property type="match status" value="1"/>
</dbReference>
<dbReference type="Gene3D" id="1.20.1610.10">
    <property type="entry name" value="alpha-1,2-mannosidases domains"/>
    <property type="match status" value="1"/>
</dbReference>
<reference evidence="3 4" key="1">
    <citation type="journal article" date="2019" name="Nat. Ecol. Evol.">
        <title>Megaphylogeny resolves global patterns of mushroom evolution.</title>
        <authorList>
            <person name="Varga T."/>
            <person name="Krizsan K."/>
            <person name="Foldi C."/>
            <person name="Dima B."/>
            <person name="Sanchez-Garcia M."/>
            <person name="Sanchez-Ramirez S."/>
            <person name="Szollosi G.J."/>
            <person name="Szarkandi J.G."/>
            <person name="Papp V."/>
            <person name="Albert L."/>
            <person name="Andreopoulos W."/>
            <person name="Angelini C."/>
            <person name="Antonin V."/>
            <person name="Barry K.W."/>
            <person name="Bougher N.L."/>
            <person name="Buchanan P."/>
            <person name="Buyck B."/>
            <person name="Bense V."/>
            <person name="Catcheside P."/>
            <person name="Chovatia M."/>
            <person name="Cooper J."/>
            <person name="Damon W."/>
            <person name="Desjardin D."/>
            <person name="Finy P."/>
            <person name="Geml J."/>
            <person name="Haridas S."/>
            <person name="Hughes K."/>
            <person name="Justo A."/>
            <person name="Karasinski D."/>
            <person name="Kautmanova I."/>
            <person name="Kiss B."/>
            <person name="Kocsube S."/>
            <person name="Kotiranta H."/>
            <person name="LaButti K.M."/>
            <person name="Lechner B.E."/>
            <person name="Liimatainen K."/>
            <person name="Lipzen A."/>
            <person name="Lukacs Z."/>
            <person name="Mihaltcheva S."/>
            <person name="Morgado L.N."/>
            <person name="Niskanen T."/>
            <person name="Noordeloos M.E."/>
            <person name="Ohm R.A."/>
            <person name="Ortiz-Santana B."/>
            <person name="Ovrebo C."/>
            <person name="Racz N."/>
            <person name="Riley R."/>
            <person name="Savchenko A."/>
            <person name="Shiryaev A."/>
            <person name="Soop K."/>
            <person name="Spirin V."/>
            <person name="Szebenyi C."/>
            <person name="Tomsovsky M."/>
            <person name="Tulloss R.E."/>
            <person name="Uehling J."/>
            <person name="Grigoriev I.V."/>
            <person name="Vagvolgyi C."/>
            <person name="Papp T."/>
            <person name="Martin F.M."/>
            <person name="Miettinen O."/>
            <person name="Hibbett D.S."/>
            <person name="Nagy L.G."/>
        </authorList>
    </citation>
    <scope>NUCLEOTIDE SEQUENCE [LARGE SCALE GENOMIC DNA]</scope>
    <source>
        <strain evidence="3 4">CBS 309.79</strain>
    </source>
</reference>
<dbReference type="InterPro" id="IPR008928">
    <property type="entry name" value="6-hairpin_glycosidase_sf"/>
</dbReference>
<evidence type="ECO:0000313" key="4">
    <source>
        <dbReference type="Proteomes" id="UP000305067"/>
    </source>
</evidence>
<dbReference type="PANTHER" id="PTHR12143:SF43">
    <property type="entry name" value="PUTATIVE-RELATED"/>
    <property type="match status" value="1"/>
</dbReference>
<dbReference type="GO" id="GO:0000224">
    <property type="term" value="F:peptide-N4-(N-acetyl-beta-glucosaminyl)asparagine amidase activity"/>
    <property type="evidence" value="ECO:0007669"/>
    <property type="project" value="TreeGrafter"/>
</dbReference>
<organism evidence="3 4">
    <name type="scientific">Pterulicium gracile</name>
    <dbReference type="NCBI Taxonomy" id="1884261"/>
    <lineage>
        <taxon>Eukaryota</taxon>
        <taxon>Fungi</taxon>
        <taxon>Dikarya</taxon>
        <taxon>Basidiomycota</taxon>
        <taxon>Agaricomycotina</taxon>
        <taxon>Agaricomycetes</taxon>
        <taxon>Agaricomycetidae</taxon>
        <taxon>Agaricales</taxon>
        <taxon>Pleurotineae</taxon>
        <taxon>Pterulaceae</taxon>
        <taxon>Pterulicium</taxon>
    </lineage>
</organism>